<name>A0A0N4VNI7_ENTVE</name>
<keyword evidence="2" id="KW-1185">Reference proteome</keyword>
<proteinExistence type="predicted"/>
<dbReference type="WBParaSite" id="EVEC_0001255001-mRNA-1">
    <property type="protein sequence ID" value="EVEC_0001255001-mRNA-1"/>
    <property type="gene ID" value="EVEC_0001255001"/>
</dbReference>
<sequence length="99" mass="10682">MFFPRPPMTTGYNGNLKRLRAQQPSYIASIASYPECCGAAVVQGCDGGFVPIGSCIRKAGVGMRYAYLKRTLAGQSDSDGCLATQNAWVLCRLKSIRLS</sequence>
<organism evidence="3">
    <name type="scientific">Enterobius vermicularis</name>
    <name type="common">Human pinworm</name>
    <dbReference type="NCBI Taxonomy" id="51028"/>
    <lineage>
        <taxon>Eukaryota</taxon>
        <taxon>Metazoa</taxon>
        <taxon>Ecdysozoa</taxon>
        <taxon>Nematoda</taxon>
        <taxon>Chromadorea</taxon>
        <taxon>Rhabditida</taxon>
        <taxon>Spirurina</taxon>
        <taxon>Oxyuridomorpha</taxon>
        <taxon>Oxyuroidea</taxon>
        <taxon>Oxyuridae</taxon>
        <taxon>Enterobius</taxon>
    </lineage>
</organism>
<accession>A0A0N4VNI7</accession>
<reference evidence="3" key="1">
    <citation type="submission" date="2017-02" db="UniProtKB">
        <authorList>
            <consortium name="WormBaseParasite"/>
        </authorList>
    </citation>
    <scope>IDENTIFICATION</scope>
</reference>
<evidence type="ECO:0000313" key="3">
    <source>
        <dbReference type="WBParaSite" id="EVEC_0001255001-mRNA-1"/>
    </source>
</evidence>
<reference evidence="1 2" key="2">
    <citation type="submission" date="2018-10" db="EMBL/GenBank/DDBJ databases">
        <authorList>
            <consortium name="Pathogen Informatics"/>
        </authorList>
    </citation>
    <scope>NUCLEOTIDE SEQUENCE [LARGE SCALE GENOMIC DNA]</scope>
</reference>
<gene>
    <name evidence="1" type="ORF">EVEC_LOCUS11733</name>
</gene>
<evidence type="ECO:0000313" key="1">
    <source>
        <dbReference type="EMBL" id="VDD96982.1"/>
    </source>
</evidence>
<dbReference type="EMBL" id="UXUI01012603">
    <property type="protein sequence ID" value="VDD96982.1"/>
    <property type="molecule type" value="Genomic_DNA"/>
</dbReference>
<evidence type="ECO:0000313" key="2">
    <source>
        <dbReference type="Proteomes" id="UP000274131"/>
    </source>
</evidence>
<dbReference type="Proteomes" id="UP000274131">
    <property type="component" value="Unassembled WGS sequence"/>
</dbReference>
<dbReference type="AlphaFoldDB" id="A0A0N4VNI7"/>
<protein>
    <submittedName>
        <fullName evidence="1 3">Uncharacterized protein</fullName>
    </submittedName>
</protein>